<organism evidence="2 3">
    <name type="scientific">Prosthecochloris ethylica</name>
    <dbReference type="NCBI Taxonomy" id="2743976"/>
    <lineage>
        <taxon>Bacteria</taxon>
        <taxon>Pseudomonadati</taxon>
        <taxon>Chlorobiota</taxon>
        <taxon>Chlorobiia</taxon>
        <taxon>Chlorobiales</taxon>
        <taxon>Chlorobiaceae</taxon>
        <taxon>Prosthecochloris</taxon>
    </lineage>
</organism>
<gene>
    <name evidence="2" type="ORF">INT08_00185</name>
</gene>
<keyword evidence="3" id="KW-1185">Reference proteome</keyword>
<dbReference type="EMBL" id="JADGII010000001">
    <property type="protein sequence ID" value="MBF0635598.1"/>
    <property type="molecule type" value="Genomic_DNA"/>
</dbReference>
<dbReference type="GO" id="GO:0003677">
    <property type="term" value="F:DNA binding"/>
    <property type="evidence" value="ECO:0007669"/>
    <property type="project" value="UniProtKB-KW"/>
</dbReference>
<reference evidence="2 3" key="1">
    <citation type="journal article" date="2020" name="Microorganisms">
        <title>Simultaneous Genome Sequencing of Prosthecochloris ethylica and Desulfuromonas acetoxidans within a Syntrophic Mixture Reveals Unique Pili and Protein Interactions.</title>
        <authorList>
            <person name="Kyndt J.A."/>
            <person name="Van Beeumen J.J."/>
            <person name="Meyer T.E."/>
        </authorList>
    </citation>
    <scope>NUCLEOTIDE SEQUENCE [LARGE SCALE GENOMIC DNA]</scope>
    <source>
        <strain evidence="2 3">N3</strain>
    </source>
</reference>
<evidence type="ECO:0000256" key="1">
    <source>
        <dbReference type="ARBA" id="ARBA00023125"/>
    </source>
</evidence>
<comment type="caution">
    <text evidence="2">The sequence shown here is derived from an EMBL/GenBank/DDBJ whole genome shotgun (WGS) entry which is preliminary data.</text>
</comment>
<sequence>MTDQKYTERIARKTALECSEVERVIELFVVGLIGELLRHGVACIRGIGCFELRHVAARRHSGQLMPPSKRIVFMTRPVSGFRCAELLQQVAGVSRDTARTCIRELAASFRSASSAREEFRLDGLGSFILRDGRYRFEPDHALEELFNQGYAHLPPVDVG</sequence>
<protein>
    <submittedName>
        <fullName evidence="2">HU family DNA-binding protein</fullName>
    </submittedName>
</protein>
<dbReference type="Gene3D" id="4.10.520.10">
    <property type="entry name" value="IHF-like DNA-binding proteins"/>
    <property type="match status" value="1"/>
</dbReference>
<dbReference type="RefSeq" id="WP_175186842.1">
    <property type="nucleotide sequence ID" value="NZ_JABVZQ010000002.1"/>
</dbReference>
<accession>A0ABR9XNK9</accession>
<evidence type="ECO:0000313" key="3">
    <source>
        <dbReference type="Proteomes" id="UP000619838"/>
    </source>
</evidence>
<proteinExistence type="predicted"/>
<dbReference type="InterPro" id="IPR010992">
    <property type="entry name" value="IHF-like_DNA-bd_dom_sf"/>
</dbReference>
<keyword evidence="1 2" id="KW-0238">DNA-binding</keyword>
<evidence type="ECO:0000313" key="2">
    <source>
        <dbReference type="EMBL" id="MBF0635598.1"/>
    </source>
</evidence>
<name>A0ABR9XNK9_9CHLB</name>
<dbReference type="Proteomes" id="UP000619838">
    <property type="component" value="Unassembled WGS sequence"/>
</dbReference>
<dbReference type="SUPFAM" id="SSF47729">
    <property type="entry name" value="IHF-like DNA-binding proteins"/>
    <property type="match status" value="1"/>
</dbReference>